<dbReference type="VEuPathDB" id="FungiDB:Z520_01312"/>
<feature type="compositionally biased region" description="Low complexity" evidence="1">
    <location>
        <begin position="39"/>
        <end position="63"/>
    </location>
</feature>
<feature type="region of interest" description="Disordered" evidence="1">
    <location>
        <begin position="1"/>
        <end position="251"/>
    </location>
</feature>
<sequence>MPEPENVLLPLRRFLPPSTSRSSTAKPTTSLPSSVRRNPFQSSSRSTQPPPSASSSSFAAGTPRFQRPNPAAVKDDIQTNFDDEEIESTTLSSKTGLISGGKGGGILDELDDDDEIDHQTLSPLYSRGGAQAAAGGVYERDNTKNDIRSPLQHRLRKSAPEQVAKRRKVSHHPASSSVNEPIATPFSPEDDDLDGAHSQIDAGSSPASQSDLDDNLGRPTAPATVTESNRIARFRPITQGYNPPSPPVPRTVFKQPVPEEDHAHAHASVVGSGPVLPDIFSPSRRKGKRDYIPGGSASLVRSWVLDIATQESHTESLSEEMLQIETVERDVSGRFVVVTDEKGHRWLLPEQHERPPGRRSSGSLDCWSELRPGSQVLIKGKATRWSLDLESQGLGSVEVAAYWEPVSPG</sequence>
<dbReference type="STRING" id="1442371.A0A0D2J0G9"/>
<dbReference type="RefSeq" id="XP_016636969.1">
    <property type="nucleotide sequence ID" value="XM_016771830.1"/>
</dbReference>
<dbReference type="Proteomes" id="UP000053411">
    <property type="component" value="Unassembled WGS sequence"/>
</dbReference>
<evidence type="ECO:0000313" key="3">
    <source>
        <dbReference type="Proteomes" id="UP000053411"/>
    </source>
</evidence>
<evidence type="ECO:0000313" key="2">
    <source>
        <dbReference type="EMBL" id="KIY02847.1"/>
    </source>
</evidence>
<proteinExistence type="predicted"/>
<feature type="compositionally biased region" description="Polar residues" evidence="1">
    <location>
        <begin position="17"/>
        <end position="36"/>
    </location>
</feature>
<feature type="compositionally biased region" description="Low complexity" evidence="1">
    <location>
        <begin position="88"/>
        <end position="97"/>
    </location>
</feature>
<dbReference type="OrthoDB" id="5389296at2759"/>
<reference evidence="2 3" key="1">
    <citation type="submission" date="2015-01" db="EMBL/GenBank/DDBJ databases">
        <title>The Genome Sequence of Fonsecaea multimorphosa CBS 102226.</title>
        <authorList>
            <consortium name="The Broad Institute Genomics Platform"/>
            <person name="Cuomo C."/>
            <person name="de Hoog S."/>
            <person name="Gorbushina A."/>
            <person name="Stielow B."/>
            <person name="Teixiera M."/>
            <person name="Abouelleil A."/>
            <person name="Chapman S.B."/>
            <person name="Priest M."/>
            <person name="Young S.K."/>
            <person name="Wortman J."/>
            <person name="Nusbaum C."/>
            <person name="Birren B."/>
        </authorList>
    </citation>
    <scope>NUCLEOTIDE SEQUENCE [LARGE SCALE GENOMIC DNA]</scope>
    <source>
        <strain evidence="2 3">CBS 102226</strain>
    </source>
</reference>
<dbReference type="AlphaFoldDB" id="A0A0D2J0G9"/>
<accession>A0A0D2J0G9</accession>
<dbReference type="EMBL" id="KN848063">
    <property type="protein sequence ID" value="KIY02847.1"/>
    <property type="molecule type" value="Genomic_DNA"/>
</dbReference>
<evidence type="ECO:0000256" key="1">
    <source>
        <dbReference type="SAM" id="MobiDB-lite"/>
    </source>
</evidence>
<keyword evidence="3" id="KW-1185">Reference proteome</keyword>
<gene>
    <name evidence="2" type="ORF">Z520_01312</name>
</gene>
<feature type="compositionally biased region" description="Polar residues" evidence="1">
    <location>
        <begin position="201"/>
        <end position="210"/>
    </location>
</feature>
<organism evidence="2 3">
    <name type="scientific">Fonsecaea multimorphosa CBS 102226</name>
    <dbReference type="NCBI Taxonomy" id="1442371"/>
    <lineage>
        <taxon>Eukaryota</taxon>
        <taxon>Fungi</taxon>
        <taxon>Dikarya</taxon>
        <taxon>Ascomycota</taxon>
        <taxon>Pezizomycotina</taxon>
        <taxon>Eurotiomycetes</taxon>
        <taxon>Chaetothyriomycetidae</taxon>
        <taxon>Chaetothyriales</taxon>
        <taxon>Herpotrichiellaceae</taxon>
        <taxon>Fonsecaea</taxon>
    </lineage>
</organism>
<feature type="compositionally biased region" description="Basic and acidic residues" evidence="1">
    <location>
        <begin position="138"/>
        <end position="147"/>
    </location>
</feature>
<protein>
    <submittedName>
        <fullName evidence="2">Uncharacterized protein</fullName>
    </submittedName>
</protein>
<dbReference type="GeneID" id="27707058"/>
<name>A0A0D2J0G9_9EURO</name>